<dbReference type="InterPro" id="IPR036908">
    <property type="entry name" value="RlpA-like_sf"/>
</dbReference>
<gene>
    <name evidence="3" type="ORF">GCM10010151_14560</name>
</gene>
<dbReference type="RefSeq" id="WP_252800390.1">
    <property type="nucleotide sequence ID" value="NZ_BAAABM010000009.1"/>
</dbReference>
<sequence length="209" mass="21627">MIRFSAKAIASVAAGVTLAGAGVTTALTYGGTSEAASSPQAQSAPAKTSQQAPAQTEKRAQSAAQDRMLLSVKKDKDPKTKAAKAPALPTGVSTATSFWDPATASGKPMAYETIASPYWPLGTKVKVTYNGKSEIGIVQDFGPAEWAVAQHNPPALIDLSEKMMKHLTGTASNSITVKFQVLELGKGPVYRHSGTGYSTATGTVKADKA</sequence>
<evidence type="ECO:0000256" key="2">
    <source>
        <dbReference type="SAM" id="SignalP"/>
    </source>
</evidence>
<dbReference type="Proteomes" id="UP001501822">
    <property type="component" value="Unassembled WGS sequence"/>
</dbReference>
<evidence type="ECO:0000313" key="4">
    <source>
        <dbReference type="Proteomes" id="UP001501822"/>
    </source>
</evidence>
<dbReference type="Gene3D" id="2.40.40.10">
    <property type="entry name" value="RlpA-like domain"/>
    <property type="match status" value="1"/>
</dbReference>
<proteinExistence type="predicted"/>
<comment type="caution">
    <text evidence="3">The sequence shown here is derived from an EMBL/GenBank/DDBJ whole genome shotgun (WGS) entry which is preliminary data.</text>
</comment>
<feature type="region of interest" description="Disordered" evidence="1">
    <location>
        <begin position="31"/>
        <end position="87"/>
    </location>
</feature>
<dbReference type="EMBL" id="BAAABM010000009">
    <property type="protein sequence ID" value="GAA0325721.1"/>
    <property type="molecule type" value="Genomic_DNA"/>
</dbReference>
<evidence type="ECO:0000313" key="3">
    <source>
        <dbReference type="EMBL" id="GAA0325721.1"/>
    </source>
</evidence>
<protein>
    <recommendedName>
        <fullName evidence="5">RlpA-like protein double-psi beta-barrel domain-containing protein</fullName>
    </recommendedName>
</protein>
<evidence type="ECO:0000256" key="1">
    <source>
        <dbReference type="SAM" id="MobiDB-lite"/>
    </source>
</evidence>
<keyword evidence="2" id="KW-0732">Signal</keyword>
<reference evidence="3 4" key="1">
    <citation type="journal article" date="2019" name="Int. J. Syst. Evol. Microbiol.">
        <title>The Global Catalogue of Microorganisms (GCM) 10K type strain sequencing project: providing services to taxonomists for standard genome sequencing and annotation.</title>
        <authorList>
            <consortium name="The Broad Institute Genomics Platform"/>
            <consortium name="The Broad Institute Genome Sequencing Center for Infectious Disease"/>
            <person name="Wu L."/>
            <person name="Ma J."/>
        </authorList>
    </citation>
    <scope>NUCLEOTIDE SEQUENCE [LARGE SCALE GENOMIC DNA]</scope>
    <source>
        <strain evidence="3 4">JCM 3146</strain>
    </source>
</reference>
<name>A0ABN0W5M9_9ACTN</name>
<feature type="signal peptide" evidence="2">
    <location>
        <begin position="1"/>
        <end position="21"/>
    </location>
</feature>
<keyword evidence="4" id="KW-1185">Reference proteome</keyword>
<feature type="chain" id="PRO_5046298075" description="RlpA-like protein double-psi beta-barrel domain-containing protein" evidence="2">
    <location>
        <begin position="22"/>
        <end position="209"/>
    </location>
</feature>
<organism evidence="3 4">
    <name type="scientific">Actinoallomurus spadix</name>
    <dbReference type="NCBI Taxonomy" id="79912"/>
    <lineage>
        <taxon>Bacteria</taxon>
        <taxon>Bacillati</taxon>
        <taxon>Actinomycetota</taxon>
        <taxon>Actinomycetes</taxon>
        <taxon>Streptosporangiales</taxon>
        <taxon>Thermomonosporaceae</taxon>
        <taxon>Actinoallomurus</taxon>
    </lineage>
</organism>
<accession>A0ABN0W5M9</accession>
<feature type="compositionally biased region" description="Low complexity" evidence="1">
    <location>
        <begin position="31"/>
        <end position="55"/>
    </location>
</feature>
<evidence type="ECO:0008006" key="5">
    <source>
        <dbReference type="Google" id="ProtNLM"/>
    </source>
</evidence>